<dbReference type="EMBL" id="JAPZVI010000047">
    <property type="protein sequence ID" value="MCZ8405681.1"/>
    <property type="molecule type" value="Genomic_DNA"/>
</dbReference>
<gene>
    <name evidence="3" type="ORF">O9570_29830</name>
</gene>
<dbReference type="PANTHER" id="PTHR42928:SF5">
    <property type="entry name" value="BLR1237 PROTEIN"/>
    <property type="match status" value="1"/>
</dbReference>
<dbReference type="InterPro" id="IPR005064">
    <property type="entry name" value="BUG"/>
</dbReference>
<dbReference type="Gene3D" id="3.40.190.10">
    <property type="entry name" value="Periplasmic binding protein-like II"/>
    <property type="match status" value="1"/>
</dbReference>
<dbReference type="Proteomes" id="UP001141992">
    <property type="component" value="Unassembled WGS sequence"/>
</dbReference>
<dbReference type="Pfam" id="PF03401">
    <property type="entry name" value="TctC"/>
    <property type="match status" value="1"/>
</dbReference>
<dbReference type="InterPro" id="IPR042100">
    <property type="entry name" value="Bug_dom1"/>
</dbReference>
<evidence type="ECO:0000256" key="1">
    <source>
        <dbReference type="ARBA" id="ARBA00006987"/>
    </source>
</evidence>
<dbReference type="KEGG" id="axx:ERS451415_01687"/>
<dbReference type="Gene3D" id="3.40.190.150">
    <property type="entry name" value="Bordetella uptake gene, domain 1"/>
    <property type="match status" value="1"/>
</dbReference>
<dbReference type="GeneID" id="75275462"/>
<proteinExistence type="inferred from homology"/>
<dbReference type="AlphaFoldDB" id="A0A0D6GSC5"/>
<comment type="caution">
    <text evidence="3">The sequence shown here is derived from an EMBL/GenBank/DDBJ whole genome shotgun (WGS) entry which is preliminary data.</text>
</comment>
<sequence length="327" mass="33836">MKSRLLHAFVCAALVGVSSLAHAQGVYPSQPVRLIVPFAPGGSTDVLARAVADGLRKELGQSVVVENRAGAGGLIGTEAVARAEPDGYTLGMATVSTMAVNPLLYGTARVDPAKQLTAVGSVANVPVVWMVNPAFPATDFAQFLAELRAHPGKYSFGSPGVGSLGHLNLAAMNADLQVEVLHVPYRGMGPALTAAVGGEVQVQQDQYASAQSLIKAGKLRPIAVAAPARLAGLPQLPTLAELGYPQLNALGQTWFGLVAPAGTPEAVVLRLNDAVRRALAEPALVQRLATLGAEPDTGTPQAFSQRIAQTLAANRKIIETAAIKLDE</sequence>
<accession>A0A0D6GSC5</accession>
<evidence type="ECO:0000313" key="3">
    <source>
        <dbReference type="EMBL" id="MCZ8405681.1"/>
    </source>
</evidence>
<dbReference type="SUPFAM" id="SSF53850">
    <property type="entry name" value="Periplasmic binding protein-like II"/>
    <property type="match status" value="1"/>
</dbReference>
<feature type="chain" id="PRO_5041036819" evidence="2">
    <location>
        <begin position="24"/>
        <end position="327"/>
    </location>
</feature>
<reference evidence="3" key="1">
    <citation type="submission" date="2022-12" db="EMBL/GenBank/DDBJ databases">
        <authorList>
            <person name="Voronina O.L."/>
            <person name="Kunda M.S."/>
            <person name="Ryzhova N."/>
            <person name="Aksenova E.I."/>
        </authorList>
    </citation>
    <scope>NUCLEOTIDE SEQUENCE</scope>
    <source>
        <strain evidence="3">SCCH136:Ach223948</strain>
    </source>
</reference>
<dbReference type="RefSeq" id="WP_006388339.1">
    <property type="nucleotide sequence ID" value="NZ_CABIYZ010000001.1"/>
</dbReference>
<keyword evidence="2" id="KW-0732">Signal</keyword>
<dbReference type="eggNOG" id="COG3181">
    <property type="taxonomic scope" value="Bacteria"/>
</dbReference>
<dbReference type="PANTHER" id="PTHR42928">
    <property type="entry name" value="TRICARBOXYLATE-BINDING PROTEIN"/>
    <property type="match status" value="1"/>
</dbReference>
<dbReference type="PIRSF" id="PIRSF017082">
    <property type="entry name" value="YflP"/>
    <property type="match status" value="1"/>
</dbReference>
<evidence type="ECO:0000256" key="2">
    <source>
        <dbReference type="SAM" id="SignalP"/>
    </source>
</evidence>
<evidence type="ECO:0000313" key="4">
    <source>
        <dbReference type="Proteomes" id="UP001141992"/>
    </source>
</evidence>
<organism evidence="3 4">
    <name type="scientific">Alcaligenes xylosoxydans xylosoxydans</name>
    <name type="common">Achromobacter xylosoxidans</name>
    <dbReference type="NCBI Taxonomy" id="85698"/>
    <lineage>
        <taxon>Bacteria</taxon>
        <taxon>Pseudomonadati</taxon>
        <taxon>Pseudomonadota</taxon>
        <taxon>Betaproteobacteria</taxon>
        <taxon>Burkholderiales</taxon>
        <taxon>Alcaligenaceae</taxon>
        <taxon>Achromobacter</taxon>
    </lineage>
</organism>
<name>A0A0D6GSC5_ALCXX</name>
<protein>
    <submittedName>
        <fullName evidence="3">Tripartite tricarboxylate transporter substrate-binding protein</fullName>
    </submittedName>
</protein>
<comment type="similarity">
    <text evidence="1">Belongs to the UPF0065 (bug) family.</text>
</comment>
<feature type="signal peptide" evidence="2">
    <location>
        <begin position="1"/>
        <end position="23"/>
    </location>
</feature>